<dbReference type="RefSeq" id="WP_310010470.1">
    <property type="nucleotide sequence ID" value="NZ_JAVDQT010000001.1"/>
</dbReference>
<feature type="domain" description="HEPN AbiU2-like" evidence="1">
    <location>
        <begin position="38"/>
        <end position="170"/>
    </location>
</feature>
<keyword evidence="3" id="KW-1185">Reference proteome</keyword>
<dbReference type="InterPro" id="IPR040704">
    <property type="entry name" value="HEPN_AbiU2"/>
</dbReference>
<proteinExistence type="predicted"/>
<evidence type="ECO:0000313" key="2">
    <source>
        <dbReference type="EMBL" id="MDR6431272.1"/>
    </source>
</evidence>
<sequence>MAKEAISDWSDVKKVAARGFKDAVEAQSLASILERSNRPTVVGGLNSQGAGRAATLLVHAMIARLVLFATRDIAPSRKKSDLTFDALYRFLNRYDFSEYLPVPEDAADVRLALELFSEYKNDPIAKKLVHYRNKFVAHIAIPEMDAPIFHELFDCVDRASLIWEKLANGTGVFTMLVSDQVKAYEESADKLWSPWEQRQAND</sequence>
<organism evidence="2 3">
    <name type="scientific">Brucella pseudogrignonensis</name>
    <dbReference type="NCBI Taxonomy" id="419475"/>
    <lineage>
        <taxon>Bacteria</taxon>
        <taxon>Pseudomonadati</taxon>
        <taxon>Pseudomonadota</taxon>
        <taxon>Alphaproteobacteria</taxon>
        <taxon>Hyphomicrobiales</taxon>
        <taxon>Brucellaceae</taxon>
        <taxon>Brucella/Ochrobactrum group</taxon>
        <taxon>Brucella</taxon>
    </lineage>
</organism>
<accession>A0ABU1M5I0</accession>
<dbReference type="EMBL" id="JAVDQT010000001">
    <property type="protein sequence ID" value="MDR6431272.1"/>
    <property type="molecule type" value="Genomic_DNA"/>
</dbReference>
<comment type="caution">
    <text evidence="2">The sequence shown here is derived from an EMBL/GenBank/DDBJ whole genome shotgun (WGS) entry which is preliminary data.</text>
</comment>
<evidence type="ECO:0000259" key="1">
    <source>
        <dbReference type="Pfam" id="PF18734"/>
    </source>
</evidence>
<gene>
    <name evidence="2" type="ORF">J2782_000977</name>
</gene>
<dbReference type="Proteomes" id="UP001184614">
    <property type="component" value="Unassembled WGS sequence"/>
</dbReference>
<dbReference type="Pfam" id="PF18734">
    <property type="entry name" value="HEPN_AbiU2"/>
    <property type="match status" value="1"/>
</dbReference>
<evidence type="ECO:0000313" key="3">
    <source>
        <dbReference type="Proteomes" id="UP001184614"/>
    </source>
</evidence>
<reference evidence="2 3" key="1">
    <citation type="submission" date="2023-07" db="EMBL/GenBank/DDBJ databases">
        <title>Sorghum-associated microbial communities from plants grown in Nebraska, USA.</title>
        <authorList>
            <person name="Schachtman D."/>
        </authorList>
    </citation>
    <scope>NUCLEOTIDE SEQUENCE [LARGE SCALE GENOMIC DNA]</scope>
    <source>
        <strain evidence="2 3">DS1730</strain>
    </source>
</reference>
<name>A0ABU1M5I0_9HYPH</name>
<protein>
    <recommendedName>
        <fullName evidence="1">HEPN AbiU2-like domain-containing protein</fullName>
    </recommendedName>
</protein>